<evidence type="ECO:0000256" key="1">
    <source>
        <dbReference type="SAM" id="MobiDB-lite"/>
    </source>
</evidence>
<protein>
    <submittedName>
        <fullName evidence="2">(salmon louse) hypothetical protein</fullName>
    </submittedName>
</protein>
<evidence type="ECO:0000313" key="3">
    <source>
        <dbReference type="EMBL" id="CDW32753.1"/>
    </source>
</evidence>
<reference evidence="2" key="2">
    <citation type="submission" date="2021-02" db="EMBL/GenBank/DDBJ databases">
        <authorList>
            <person name="Bekaert M."/>
        </authorList>
    </citation>
    <scope>NUCLEOTIDE SEQUENCE</scope>
    <source>
        <strain evidence="2">IoA-00</strain>
    </source>
</reference>
<feature type="compositionally biased region" description="Low complexity" evidence="1">
    <location>
        <begin position="32"/>
        <end position="45"/>
    </location>
</feature>
<sequence length="156" mass="18250">MSPKGDLDLAFLMARILSFFERSSSSTDGVESNDSFNNNNSSPASRSEHDLHQCFYMYDIYSIYYDDIPSTDYDEERREIDAANSSNPNLIIYFDNLEEDEYETESDLEDWNEEEEDDSEISELNNEFEELEIYSSTIYNCFGPNKKTFNGFERSQ</sequence>
<evidence type="ECO:0000313" key="4">
    <source>
        <dbReference type="Proteomes" id="UP000675881"/>
    </source>
</evidence>
<evidence type="ECO:0000313" key="2">
    <source>
        <dbReference type="EMBL" id="CAF2822660.1"/>
    </source>
</evidence>
<dbReference type="Proteomes" id="UP000675881">
    <property type="component" value="Chromosome 13"/>
</dbReference>
<gene>
    <name evidence="2" type="ORF">LSAA_4295</name>
</gene>
<proteinExistence type="predicted"/>
<reference evidence="3" key="1">
    <citation type="submission" date="2014-05" db="EMBL/GenBank/DDBJ databases">
        <authorList>
            <person name="Chronopoulou M."/>
        </authorList>
    </citation>
    <scope>NUCLEOTIDE SEQUENCE</scope>
    <source>
        <tissue evidence="3">Whole organism</tissue>
    </source>
</reference>
<feature type="region of interest" description="Disordered" evidence="1">
    <location>
        <begin position="25"/>
        <end position="47"/>
    </location>
</feature>
<name>A0A0K2U3H0_LEPSM</name>
<keyword evidence="4" id="KW-1185">Reference proteome</keyword>
<dbReference type="EMBL" id="HACA01015392">
    <property type="protein sequence ID" value="CDW32753.1"/>
    <property type="molecule type" value="Transcribed_RNA"/>
</dbReference>
<organism evidence="3">
    <name type="scientific">Lepeophtheirus salmonis</name>
    <name type="common">Salmon louse</name>
    <name type="synonym">Caligus salmonis</name>
    <dbReference type="NCBI Taxonomy" id="72036"/>
    <lineage>
        <taxon>Eukaryota</taxon>
        <taxon>Metazoa</taxon>
        <taxon>Ecdysozoa</taxon>
        <taxon>Arthropoda</taxon>
        <taxon>Crustacea</taxon>
        <taxon>Multicrustacea</taxon>
        <taxon>Hexanauplia</taxon>
        <taxon>Copepoda</taxon>
        <taxon>Siphonostomatoida</taxon>
        <taxon>Caligidae</taxon>
        <taxon>Lepeophtheirus</taxon>
    </lineage>
</organism>
<accession>A0A0K2U3H0</accession>
<dbReference type="EMBL" id="HG994592">
    <property type="protein sequence ID" value="CAF2822660.1"/>
    <property type="molecule type" value="Genomic_DNA"/>
</dbReference>
<dbReference type="AlphaFoldDB" id="A0A0K2U3H0"/>